<reference evidence="1 2" key="1">
    <citation type="journal article" date="2016" name="Nat. Commun.">
        <title>Thousands of microbial genomes shed light on interconnected biogeochemical processes in an aquifer system.</title>
        <authorList>
            <person name="Anantharaman K."/>
            <person name="Brown C.T."/>
            <person name="Hug L.A."/>
            <person name="Sharon I."/>
            <person name="Castelle C.J."/>
            <person name="Probst A.J."/>
            <person name="Thomas B.C."/>
            <person name="Singh A."/>
            <person name="Wilkins M.J."/>
            <person name="Karaoz U."/>
            <person name="Brodie E.L."/>
            <person name="Williams K.H."/>
            <person name="Hubbard S.S."/>
            <person name="Banfield J.F."/>
        </authorList>
    </citation>
    <scope>NUCLEOTIDE SEQUENCE [LARGE SCALE GENOMIC DNA]</scope>
</reference>
<dbReference type="EMBL" id="MEZA01000005">
    <property type="protein sequence ID" value="OGD43250.1"/>
    <property type="molecule type" value="Genomic_DNA"/>
</dbReference>
<dbReference type="Proteomes" id="UP000178974">
    <property type="component" value="Unassembled WGS sequence"/>
</dbReference>
<evidence type="ECO:0000313" key="2">
    <source>
        <dbReference type="Proteomes" id="UP000178974"/>
    </source>
</evidence>
<organism evidence="1 2">
    <name type="scientific">Candidatus Azambacteria bacterium RIFOXYD1_FULL_42_11</name>
    <dbReference type="NCBI Taxonomy" id="1797310"/>
    <lineage>
        <taxon>Bacteria</taxon>
        <taxon>Candidatus Azamiibacteriota</taxon>
    </lineage>
</organism>
<protein>
    <submittedName>
        <fullName evidence="1">Uncharacterized protein</fullName>
    </submittedName>
</protein>
<comment type="caution">
    <text evidence="1">The sequence shown here is derived from an EMBL/GenBank/DDBJ whole genome shotgun (WGS) entry which is preliminary data.</text>
</comment>
<evidence type="ECO:0000313" key="1">
    <source>
        <dbReference type="EMBL" id="OGD43250.1"/>
    </source>
</evidence>
<gene>
    <name evidence="1" type="ORF">A2567_02320</name>
</gene>
<name>A0A1F5CK68_9BACT</name>
<accession>A0A1F5CK68</accession>
<dbReference type="AlphaFoldDB" id="A0A1F5CK68"/>
<proteinExistence type="predicted"/>
<sequence length="64" mass="7397">MFLRNNMGGRKNTLREINYNVYILLIECLKVVKKLLLSPTQGGRRLSLREMLELSTGAEFNVKL</sequence>